<protein>
    <recommendedName>
        <fullName evidence="3">Polynucleotide kinase</fullName>
    </recommendedName>
</protein>
<proteinExistence type="predicted"/>
<gene>
    <name evidence="1" type="ORF">CBI38_34260</name>
</gene>
<dbReference type="Proteomes" id="UP000245711">
    <property type="component" value="Plasmid pRB98"/>
</dbReference>
<keyword evidence="2" id="KW-1185">Reference proteome</keyword>
<evidence type="ECO:0008006" key="3">
    <source>
        <dbReference type="Google" id="ProtNLM"/>
    </source>
</evidence>
<organism evidence="1 2">
    <name type="scientific">Rhodococcus oxybenzonivorans</name>
    <dbReference type="NCBI Taxonomy" id="1990687"/>
    <lineage>
        <taxon>Bacteria</taxon>
        <taxon>Bacillati</taxon>
        <taxon>Actinomycetota</taxon>
        <taxon>Actinomycetes</taxon>
        <taxon>Mycobacteriales</taxon>
        <taxon>Nocardiaceae</taxon>
        <taxon>Rhodococcus</taxon>
    </lineage>
</organism>
<name>A0A2S2C6P8_9NOCA</name>
<dbReference type="AlphaFoldDB" id="A0A2S2C6P8"/>
<geneLocation type="plasmid" evidence="2">
    <name>prb98</name>
</geneLocation>
<dbReference type="InterPro" id="IPR036412">
    <property type="entry name" value="HAD-like_sf"/>
</dbReference>
<dbReference type="Gene3D" id="3.40.50.1000">
    <property type="entry name" value="HAD superfamily/HAD-like"/>
    <property type="match status" value="1"/>
</dbReference>
<dbReference type="Pfam" id="PF24694">
    <property type="entry name" value="LNS2_PITM1-3"/>
    <property type="match status" value="1"/>
</dbReference>
<evidence type="ECO:0000313" key="1">
    <source>
        <dbReference type="EMBL" id="AWK76458.1"/>
    </source>
</evidence>
<dbReference type="OrthoDB" id="4464987at2"/>
<evidence type="ECO:0000313" key="2">
    <source>
        <dbReference type="Proteomes" id="UP000245711"/>
    </source>
</evidence>
<dbReference type="KEGG" id="roz:CBI38_34260"/>
<dbReference type="InterPro" id="IPR023214">
    <property type="entry name" value="HAD_sf"/>
</dbReference>
<reference evidence="1 2" key="1">
    <citation type="submission" date="2017-05" db="EMBL/GenBank/DDBJ databases">
        <title>Isolation of Rhodococcus sp. S2-17 biodegrading of BP-3.</title>
        <authorList>
            <person name="Lee Y."/>
            <person name="Kim K.H."/>
            <person name="Chun B.H."/>
            <person name="Jung H.S."/>
            <person name="Jeon C.O."/>
        </authorList>
    </citation>
    <scope>NUCLEOTIDE SEQUENCE [LARGE SCALE GENOMIC DNA]</scope>
    <source>
        <strain evidence="1 2">S2-17</strain>
        <plasmid evidence="2">prb98</plasmid>
    </source>
</reference>
<keyword evidence="1" id="KW-0614">Plasmid</keyword>
<accession>A0A2S2C6P8</accession>
<dbReference type="EMBL" id="CP021355">
    <property type="protein sequence ID" value="AWK76458.1"/>
    <property type="molecule type" value="Genomic_DNA"/>
</dbReference>
<sequence>MDIMNTGKVEWTQRGITMARQRHPHKYTRRGPGDDRVVLLDVDGVVADMSMFEHELARPAAARWPASFSHLADAEVNASGFDLAWAIEGLGFTLVYSTTRPDHTHAGTRAWLTDHDLPAGRALLCRPQTMAWSSTAAEVKRSHCRLVRRQHPQWLRGFVDDEAPIVDHFAGEGLPALLAADLAGLGSRALGQVFDGTEQAPTAAQHHTSITSNSA</sequence>
<dbReference type="SUPFAM" id="SSF56784">
    <property type="entry name" value="HAD-like"/>
    <property type="match status" value="1"/>
</dbReference>